<evidence type="ECO:0000313" key="2">
    <source>
        <dbReference type="EMBL" id="AHK80066.1"/>
    </source>
</evidence>
<dbReference type="PATRIC" id="fig|1354791.3.peg.128"/>
<dbReference type="Proteomes" id="UP000019442">
    <property type="component" value="Chromosome"/>
</dbReference>
<feature type="domain" description="Transposase IS200-like" evidence="1">
    <location>
        <begin position="12"/>
        <end position="187"/>
    </location>
</feature>
<name>W8KWY6_9GAMM</name>
<reference evidence="3" key="2">
    <citation type="submission" date="2014-02" db="EMBL/GenBank/DDBJ databases">
        <title>Draft Genome Sequence of extremely halophilic bacteria Halorhodospira halochloris.</title>
        <authorList>
            <person name="Singh K.S."/>
        </authorList>
    </citation>
    <scope>NUCLEOTIDE SEQUENCE [LARGE SCALE GENOMIC DNA]</scope>
    <source>
        <strain evidence="3">A</strain>
    </source>
</reference>
<dbReference type="GO" id="GO:0004803">
    <property type="term" value="F:transposase activity"/>
    <property type="evidence" value="ECO:0007669"/>
    <property type="project" value="InterPro"/>
</dbReference>
<dbReference type="Gene3D" id="3.30.70.1290">
    <property type="entry name" value="Transposase IS200-like"/>
    <property type="match status" value="1"/>
</dbReference>
<gene>
    <name evidence="2" type="ORF">M911_13910</name>
</gene>
<dbReference type="SUPFAM" id="SSF143422">
    <property type="entry name" value="Transposase IS200-like"/>
    <property type="match status" value="1"/>
</dbReference>
<dbReference type="PANTHER" id="PTHR34322:SF2">
    <property type="entry name" value="TRANSPOSASE IS200-LIKE DOMAIN-CONTAINING PROTEIN"/>
    <property type="match status" value="1"/>
</dbReference>
<dbReference type="SMART" id="SM01321">
    <property type="entry name" value="Y1_Tnp"/>
    <property type="match status" value="1"/>
</dbReference>
<reference evidence="2 3" key="1">
    <citation type="journal article" date="2014" name="J Genomics">
        <title>Draft Genome Sequence of the Extremely Halophilic Phototrophic Purple Sulfur Bacterium Halorhodospira halochloris.</title>
        <authorList>
            <person name="Singh K.S."/>
            <person name="Kirksey J."/>
            <person name="Hoff W.D."/>
            <person name="Deole R."/>
        </authorList>
    </citation>
    <scope>NUCLEOTIDE SEQUENCE [LARGE SCALE GENOMIC DNA]</scope>
    <source>
        <strain evidence="2 3">A</strain>
    </source>
</reference>
<evidence type="ECO:0000259" key="1">
    <source>
        <dbReference type="SMART" id="SM01321"/>
    </source>
</evidence>
<sequence length="256" mass="29482">MPRPRRQQISVTDTPYYHIVSRCVRRTFLCGQDHATGKSFEHRRQWIEDRIRLLASLFAVDIAAYAVMSNHYHVVVKLDPVQVEHWSDDEVLRRWGCLFKGPLLVQRYRAADPQESYELAQVKEFAQCYRQRLADLSWFMKCLNEPIARQANQEDGCTGHFWEARFKSQALRTEAALLSCMAYVDLNPVRAGMAATPEASAHTSIRERITPRFNLAQAVRAYSGARLPLIPRQACHPFQGKAATDSTARLPPRQRR</sequence>
<protein>
    <submittedName>
        <fullName evidence="2">Transposase</fullName>
    </submittedName>
</protein>
<dbReference type="GO" id="GO:0003677">
    <property type="term" value="F:DNA binding"/>
    <property type="evidence" value="ECO:0007669"/>
    <property type="project" value="InterPro"/>
</dbReference>
<dbReference type="KEGG" id="hhc:M911_13910"/>
<evidence type="ECO:0000313" key="3">
    <source>
        <dbReference type="Proteomes" id="UP000019442"/>
    </source>
</evidence>
<dbReference type="EMBL" id="CP007268">
    <property type="protein sequence ID" value="AHK80066.1"/>
    <property type="molecule type" value="Genomic_DNA"/>
</dbReference>
<dbReference type="AlphaFoldDB" id="W8KWY6"/>
<accession>W8KWY6</accession>
<dbReference type="PANTHER" id="PTHR34322">
    <property type="entry name" value="TRANSPOSASE, Y1_TNP DOMAIN-CONTAINING"/>
    <property type="match status" value="1"/>
</dbReference>
<dbReference type="InterPro" id="IPR036515">
    <property type="entry name" value="Transposase_17_sf"/>
</dbReference>
<dbReference type="HOGENOM" id="CLU_053827_1_0_6"/>
<dbReference type="GO" id="GO:0006313">
    <property type="term" value="P:DNA transposition"/>
    <property type="evidence" value="ECO:0007669"/>
    <property type="project" value="InterPro"/>
</dbReference>
<proteinExistence type="predicted"/>
<organism evidence="2 3">
    <name type="scientific">Ectothiorhodospira haloalkaliphila</name>
    <dbReference type="NCBI Taxonomy" id="421628"/>
    <lineage>
        <taxon>Bacteria</taxon>
        <taxon>Pseudomonadati</taxon>
        <taxon>Pseudomonadota</taxon>
        <taxon>Gammaproteobacteria</taxon>
        <taxon>Chromatiales</taxon>
        <taxon>Ectothiorhodospiraceae</taxon>
        <taxon>Ectothiorhodospira</taxon>
    </lineage>
</organism>
<keyword evidence="3" id="KW-1185">Reference proteome</keyword>
<dbReference type="InterPro" id="IPR002686">
    <property type="entry name" value="Transposase_17"/>
</dbReference>